<gene>
    <name evidence="2" type="ORF">SAMN05216388_104312</name>
</gene>
<evidence type="ECO:0000313" key="3">
    <source>
        <dbReference type="Proteomes" id="UP000198775"/>
    </source>
</evidence>
<reference evidence="3" key="1">
    <citation type="submission" date="2016-10" db="EMBL/GenBank/DDBJ databases">
        <authorList>
            <person name="Varghese N."/>
            <person name="Submissions S."/>
        </authorList>
    </citation>
    <scope>NUCLEOTIDE SEQUENCE [LARGE SCALE GENOMIC DNA]</scope>
    <source>
        <strain evidence="3">IBRC-M 10043</strain>
    </source>
</reference>
<evidence type="ECO:0000313" key="2">
    <source>
        <dbReference type="EMBL" id="SEP19700.1"/>
    </source>
</evidence>
<keyword evidence="1" id="KW-0472">Membrane</keyword>
<organism evidence="2 3">
    <name type="scientific">Halorientalis persicus</name>
    <dbReference type="NCBI Taxonomy" id="1367881"/>
    <lineage>
        <taxon>Archaea</taxon>
        <taxon>Methanobacteriati</taxon>
        <taxon>Methanobacteriota</taxon>
        <taxon>Stenosarchaea group</taxon>
        <taxon>Halobacteria</taxon>
        <taxon>Halobacteriales</taxon>
        <taxon>Haloarculaceae</taxon>
        <taxon>Halorientalis</taxon>
    </lineage>
</organism>
<protein>
    <submittedName>
        <fullName evidence="2">Uncharacterized protein</fullName>
    </submittedName>
</protein>
<dbReference type="EMBL" id="FOCX01000043">
    <property type="protein sequence ID" value="SEP19700.1"/>
    <property type="molecule type" value="Genomic_DNA"/>
</dbReference>
<keyword evidence="3" id="KW-1185">Reference proteome</keyword>
<proteinExistence type="predicted"/>
<feature type="transmembrane region" description="Helical" evidence="1">
    <location>
        <begin position="33"/>
        <end position="51"/>
    </location>
</feature>
<evidence type="ECO:0000256" key="1">
    <source>
        <dbReference type="SAM" id="Phobius"/>
    </source>
</evidence>
<sequence length="52" mass="6006">MYRAMTLITNSHKIAHIMTSPLRNWDNMMSMKLNITILLPAYTTVLTLMVIP</sequence>
<keyword evidence="1" id="KW-1133">Transmembrane helix</keyword>
<dbReference type="Proteomes" id="UP000198775">
    <property type="component" value="Unassembled WGS sequence"/>
</dbReference>
<accession>A0A1H8VWJ7</accession>
<dbReference type="AlphaFoldDB" id="A0A1H8VWJ7"/>
<keyword evidence="1" id="KW-0812">Transmembrane</keyword>
<name>A0A1H8VWJ7_9EURY</name>